<feature type="transmembrane region" description="Helical" evidence="1">
    <location>
        <begin position="76"/>
        <end position="98"/>
    </location>
</feature>
<dbReference type="Proteomes" id="UP000800082">
    <property type="component" value="Unassembled WGS sequence"/>
</dbReference>
<evidence type="ECO:0000313" key="3">
    <source>
        <dbReference type="Proteomes" id="UP000800082"/>
    </source>
</evidence>
<keyword evidence="1" id="KW-1133">Transmembrane helix</keyword>
<sequence>MDIYFTEQKTLLPLVELAPQPMPPRRSFTSHQRELIESCALALILILAASQCLILHEIHSLPYAIPSSTLCIFLTNLAAGLRLSIPAGLPTATLLFIASPYVSRSELIPTMWYLILLCYLVGSTLGALLLVWVAEV</sequence>
<proteinExistence type="predicted"/>
<feature type="transmembrane region" description="Helical" evidence="1">
    <location>
        <begin position="110"/>
        <end position="134"/>
    </location>
</feature>
<gene>
    <name evidence="2" type="ORF">M421DRAFT_1109</name>
</gene>
<evidence type="ECO:0000256" key="1">
    <source>
        <dbReference type="SAM" id="Phobius"/>
    </source>
</evidence>
<feature type="transmembrane region" description="Helical" evidence="1">
    <location>
        <begin position="35"/>
        <end position="56"/>
    </location>
</feature>
<dbReference type="EMBL" id="ML978957">
    <property type="protein sequence ID" value="KAF1933734.1"/>
    <property type="molecule type" value="Genomic_DNA"/>
</dbReference>
<dbReference type="OrthoDB" id="3766466at2759"/>
<keyword evidence="1" id="KW-0472">Membrane</keyword>
<evidence type="ECO:0000313" key="2">
    <source>
        <dbReference type="EMBL" id="KAF1933734.1"/>
    </source>
</evidence>
<dbReference type="AlphaFoldDB" id="A0A6A5S2S8"/>
<keyword evidence="3" id="KW-1185">Reference proteome</keyword>
<dbReference type="RefSeq" id="XP_033453982.1">
    <property type="nucleotide sequence ID" value="XM_033587197.1"/>
</dbReference>
<protein>
    <submittedName>
        <fullName evidence="2">Uncharacterized protein</fullName>
    </submittedName>
</protein>
<name>A0A6A5S2S8_9PLEO</name>
<keyword evidence="1" id="KW-0812">Transmembrane</keyword>
<dbReference type="GeneID" id="54344843"/>
<accession>A0A6A5S2S8</accession>
<organism evidence="2 3">
    <name type="scientific">Didymella exigua CBS 183.55</name>
    <dbReference type="NCBI Taxonomy" id="1150837"/>
    <lineage>
        <taxon>Eukaryota</taxon>
        <taxon>Fungi</taxon>
        <taxon>Dikarya</taxon>
        <taxon>Ascomycota</taxon>
        <taxon>Pezizomycotina</taxon>
        <taxon>Dothideomycetes</taxon>
        <taxon>Pleosporomycetidae</taxon>
        <taxon>Pleosporales</taxon>
        <taxon>Pleosporineae</taxon>
        <taxon>Didymellaceae</taxon>
        <taxon>Didymella</taxon>
    </lineage>
</organism>
<reference evidence="2" key="1">
    <citation type="journal article" date="2020" name="Stud. Mycol.">
        <title>101 Dothideomycetes genomes: a test case for predicting lifestyles and emergence of pathogens.</title>
        <authorList>
            <person name="Haridas S."/>
            <person name="Albert R."/>
            <person name="Binder M."/>
            <person name="Bloem J."/>
            <person name="Labutti K."/>
            <person name="Salamov A."/>
            <person name="Andreopoulos B."/>
            <person name="Baker S."/>
            <person name="Barry K."/>
            <person name="Bills G."/>
            <person name="Bluhm B."/>
            <person name="Cannon C."/>
            <person name="Castanera R."/>
            <person name="Culley D."/>
            <person name="Daum C."/>
            <person name="Ezra D."/>
            <person name="Gonzalez J."/>
            <person name="Henrissat B."/>
            <person name="Kuo A."/>
            <person name="Liang C."/>
            <person name="Lipzen A."/>
            <person name="Lutzoni F."/>
            <person name="Magnuson J."/>
            <person name="Mondo S."/>
            <person name="Nolan M."/>
            <person name="Ohm R."/>
            <person name="Pangilinan J."/>
            <person name="Park H.-J."/>
            <person name="Ramirez L."/>
            <person name="Alfaro M."/>
            <person name="Sun H."/>
            <person name="Tritt A."/>
            <person name="Yoshinaga Y."/>
            <person name="Zwiers L.-H."/>
            <person name="Turgeon B."/>
            <person name="Goodwin S."/>
            <person name="Spatafora J."/>
            <person name="Crous P."/>
            <person name="Grigoriev I."/>
        </authorList>
    </citation>
    <scope>NUCLEOTIDE SEQUENCE</scope>
    <source>
        <strain evidence="2">CBS 183.55</strain>
    </source>
</reference>